<keyword evidence="3" id="KW-1185">Reference proteome</keyword>
<keyword evidence="1" id="KW-0812">Transmembrane</keyword>
<keyword evidence="1" id="KW-0472">Membrane</keyword>
<dbReference type="EMBL" id="OX597817">
    <property type="protein sequence ID" value="CAI9720977.1"/>
    <property type="molecule type" value="Genomic_DNA"/>
</dbReference>
<dbReference type="Proteomes" id="UP001162480">
    <property type="component" value="Chromosome 4"/>
</dbReference>
<reference evidence="2" key="1">
    <citation type="submission" date="2023-08" db="EMBL/GenBank/DDBJ databases">
        <authorList>
            <person name="Alioto T."/>
            <person name="Alioto T."/>
            <person name="Gomez Garrido J."/>
        </authorList>
    </citation>
    <scope>NUCLEOTIDE SEQUENCE</scope>
</reference>
<gene>
    <name evidence="2" type="ORF">OCTVUL_1B015395</name>
</gene>
<protein>
    <submittedName>
        <fullName evidence="2">Uncharacterized protein</fullName>
    </submittedName>
</protein>
<keyword evidence="1" id="KW-1133">Transmembrane helix</keyword>
<accession>A0AA36AUB0</accession>
<evidence type="ECO:0000313" key="3">
    <source>
        <dbReference type="Proteomes" id="UP001162480"/>
    </source>
</evidence>
<dbReference type="AlphaFoldDB" id="A0AA36AUB0"/>
<proteinExistence type="predicted"/>
<feature type="transmembrane region" description="Helical" evidence="1">
    <location>
        <begin position="35"/>
        <end position="53"/>
    </location>
</feature>
<evidence type="ECO:0000313" key="2">
    <source>
        <dbReference type="EMBL" id="CAI9720977.1"/>
    </source>
</evidence>
<evidence type="ECO:0000256" key="1">
    <source>
        <dbReference type="SAM" id="Phobius"/>
    </source>
</evidence>
<organism evidence="2 3">
    <name type="scientific">Octopus vulgaris</name>
    <name type="common">Common octopus</name>
    <dbReference type="NCBI Taxonomy" id="6645"/>
    <lineage>
        <taxon>Eukaryota</taxon>
        <taxon>Metazoa</taxon>
        <taxon>Spiralia</taxon>
        <taxon>Lophotrochozoa</taxon>
        <taxon>Mollusca</taxon>
        <taxon>Cephalopoda</taxon>
        <taxon>Coleoidea</taxon>
        <taxon>Octopodiformes</taxon>
        <taxon>Octopoda</taxon>
        <taxon>Incirrata</taxon>
        <taxon>Octopodidae</taxon>
        <taxon>Octopus</taxon>
    </lineage>
</organism>
<name>A0AA36AUB0_OCTVU</name>
<sequence length="138" mass="16006">MGKRTLMVVKAQAKRTRNFFTVQLPFLAVNLRMNLIPASLIMLCCAVLLCQSMRFRGTQTMQHVPLEIDGNRQRSIEDDYDASRMRQLLTNLKLQRMLRKRAGVAYNSDYLLLLDKMKNIVDKQQSDAWNSKLKDLGK</sequence>